<protein>
    <recommendedName>
        <fullName evidence="7">C3H1-type domain-containing protein</fullName>
    </recommendedName>
</protein>
<feature type="compositionally biased region" description="Low complexity" evidence="1">
    <location>
        <begin position="1110"/>
        <end position="1123"/>
    </location>
</feature>
<evidence type="ECO:0008006" key="7">
    <source>
        <dbReference type="Google" id="ProtNLM"/>
    </source>
</evidence>
<dbReference type="GO" id="GO:0072357">
    <property type="term" value="C:PTW/PP1 phosphatase complex"/>
    <property type="evidence" value="ECO:0007669"/>
    <property type="project" value="TreeGrafter"/>
</dbReference>
<dbReference type="Proteomes" id="UP000235388">
    <property type="component" value="Unassembled WGS sequence"/>
</dbReference>
<dbReference type="EMBL" id="PGCJ01000100">
    <property type="protein sequence ID" value="PLW48816.1"/>
    <property type="molecule type" value="Genomic_DNA"/>
</dbReference>
<feature type="compositionally biased region" description="Low complexity" evidence="1">
    <location>
        <begin position="789"/>
        <end position="804"/>
    </location>
</feature>
<feature type="region of interest" description="Disordered" evidence="1">
    <location>
        <begin position="972"/>
        <end position="1005"/>
    </location>
</feature>
<feature type="compositionally biased region" description="Polar residues" evidence="1">
    <location>
        <begin position="516"/>
        <end position="538"/>
    </location>
</feature>
<sequence length="1204" mass="128501">MAAGYAAPGEAQLLLVNPLISGFCPLPGVARGSRFPPSCLRDVLDFNLRPSTPTTLTMLVSPTPSVQTVQLPPSAELDPTDPIWRHVKTDWDHQFVKRANFLPWLRAQLQIDPIDEASLTPEPLLCYVKRRFALAQSQQRLRETASHGQSTSAPPQQPASASTMLVQAPSNSTPNVSGTLLEPTQASPVVIQGSCPGNSLGFVSPQSDGALAANPVIDSTSDASHVSISPSTIPFSSKPPQPTSNAFSSQLGAIADAHMGNSSHMTPTSSSQPNNFHYSSNCIDGPQPYVQADAPAHQFPQSQALFMGQENVESNQQHSSQLSQFSSSLTSSAYVNHTAQSSPALAFAATYPHPLQPQNVNQYSDTSQPMQITQYEQFPDAQKKSLELQENAFAHSNQSFDFNGTAPASESGNWSSAPFVQIDPALMAGYETSYGLASQTYSQSIPPISPAIDVVPRAAEAQSVKTPSPQAQSVKAPSPRRTRSAAAMTKKAKSAATVPRPSATQKAPPTKKNGPRTANSSSKDMSLETMSNQSTDSPANKEASHKEEPNVPTNPSPSPPTDQYNRKAWKSRLASVRSELDHITKAPARSASKLVNILSMYSISPTPTSGDWSTVPPEGRIEVLSAMKAAVPQDFYSTWVSESKGLAMLEAWLKGSVHAHEKAKAKATPAGNTNDDEVSQRETLLVNLLQTLAKLPLALENLKNHAFAKQVLRINKDQNASKFSDAVKNLSIGLEQKWRAIVRGVAVPMARSGSSDSVTNPAVSAHDTKKRPEAAPDSNQSKRRKVEATRASAAATPSTSKGASDLFGRPDKAKLPAFTKKASEPTATPPVVTQDPFAEAMGLLIGKNGVDTSVQIMPSTSIASSNPGEKPSKRVKFAADSELCQIKIVERLVYEGEENETHPLGDARKMDAVEGRYLHQSESFLEEEIAWEAPSEVVLTSETITNLDTSPLVSAELAAQDEREKVVAGVTYEDESQIPDTPHEPGDTDPSTGGDTGSPDLPKLMKLGGNLVLDPEISNMIAKAQTDNSVNAPVAPDHTVSDLLARLGGGSGALPQLTDYASQPTVPFPTGFDTTIPPGLDVNLLNSLAQSGSLQAFLAASGNINLSAQPAPTTHTTDTFPATGRDNGWGAAAGSASQRREHIDPSGPYIPTGPSAGVFRNKRPKKRKDGNQPRMSAHDAFGRHIKCKFWPDCPHGNKCFYKHG</sequence>
<accession>A0A2N5T128</accession>
<feature type="compositionally biased region" description="Polar residues" evidence="1">
    <location>
        <begin position="146"/>
        <end position="181"/>
    </location>
</feature>
<evidence type="ECO:0000313" key="3">
    <source>
        <dbReference type="EMBL" id="PLW41919.1"/>
    </source>
</evidence>
<evidence type="ECO:0000313" key="4">
    <source>
        <dbReference type="EMBL" id="PLW48816.1"/>
    </source>
</evidence>
<feature type="compositionally biased region" description="Polar residues" evidence="1">
    <location>
        <begin position="752"/>
        <end position="762"/>
    </location>
</feature>
<reference evidence="5 6" key="1">
    <citation type="submission" date="2017-11" db="EMBL/GenBank/DDBJ databases">
        <title>De novo assembly and phasing of dikaryotic genomes from two isolates of Puccinia coronata f. sp. avenae, the causal agent of oat crown rust.</title>
        <authorList>
            <person name="Miller M.E."/>
            <person name="Zhang Y."/>
            <person name="Omidvar V."/>
            <person name="Sperschneider J."/>
            <person name="Schwessinger B."/>
            <person name="Raley C."/>
            <person name="Palmer J.M."/>
            <person name="Garnica D."/>
            <person name="Upadhyaya N."/>
            <person name="Rathjen J."/>
            <person name="Taylor J.M."/>
            <person name="Park R.F."/>
            <person name="Dodds P.N."/>
            <person name="Hirsch C.D."/>
            <person name="Kianian S.F."/>
            <person name="Figueroa M."/>
        </authorList>
    </citation>
    <scope>NUCLEOTIDE SEQUENCE [LARGE SCALE GENOMIC DNA]</scope>
    <source>
        <strain evidence="2">12NC29</strain>
        <strain evidence="3">12SD80</strain>
    </source>
</reference>
<feature type="region of interest" description="Disordered" evidence="1">
    <location>
        <begin position="259"/>
        <end position="282"/>
    </location>
</feature>
<dbReference type="Proteomes" id="UP000235392">
    <property type="component" value="Unassembled WGS sequence"/>
</dbReference>
<evidence type="ECO:0000256" key="1">
    <source>
        <dbReference type="SAM" id="MobiDB-lite"/>
    </source>
</evidence>
<evidence type="ECO:0000313" key="2">
    <source>
        <dbReference type="EMBL" id="PLW19158.1"/>
    </source>
</evidence>
<dbReference type="PANTHER" id="PTHR46557">
    <property type="entry name" value="SERINE/THREONINE-PROTEIN PHOSPHATASE 1 REGULATORY SUBUNIT 10-RELATED"/>
    <property type="match status" value="1"/>
</dbReference>
<dbReference type="GO" id="GO:0000785">
    <property type="term" value="C:chromatin"/>
    <property type="evidence" value="ECO:0007669"/>
    <property type="project" value="TreeGrafter"/>
</dbReference>
<gene>
    <name evidence="4" type="ORF">PCANC_13716</name>
    <name evidence="2" type="ORF">PCANC_16140</name>
    <name evidence="3" type="ORF">PCASD_12812</name>
</gene>
<dbReference type="GO" id="GO:0008157">
    <property type="term" value="F:protein phosphatase 1 binding"/>
    <property type="evidence" value="ECO:0007669"/>
    <property type="project" value="TreeGrafter"/>
</dbReference>
<dbReference type="STRING" id="200324.A0A2N5T128"/>
<dbReference type="AlphaFoldDB" id="A0A2N5T128"/>
<dbReference type="OrthoDB" id="6159439at2759"/>
<feature type="region of interest" description="Disordered" evidence="1">
    <location>
        <begin position="459"/>
        <end position="566"/>
    </location>
</feature>
<proteinExistence type="predicted"/>
<feature type="compositionally biased region" description="Polar residues" evidence="1">
    <location>
        <begin position="463"/>
        <end position="475"/>
    </location>
</feature>
<feature type="compositionally biased region" description="Low complexity" evidence="1">
    <location>
        <begin position="484"/>
        <end position="497"/>
    </location>
</feature>
<evidence type="ECO:0000313" key="5">
    <source>
        <dbReference type="Proteomes" id="UP000235388"/>
    </source>
</evidence>
<feature type="compositionally biased region" description="Polar residues" evidence="1">
    <location>
        <begin position="260"/>
        <end position="282"/>
    </location>
</feature>
<feature type="region of interest" description="Disordered" evidence="1">
    <location>
        <begin position="1110"/>
        <end position="1176"/>
    </location>
</feature>
<feature type="region of interest" description="Disordered" evidence="1">
    <location>
        <begin position="139"/>
        <end position="181"/>
    </location>
</feature>
<organism evidence="2 5">
    <name type="scientific">Puccinia coronata f. sp. avenae</name>
    <dbReference type="NCBI Taxonomy" id="200324"/>
    <lineage>
        <taxon>Eukaryota</taxon>
        <taxon>Fungi</taxon>
        <taxon>Dikarya</taxon>
        <taxon>Basidiomycota</taxon>
        <taxon>Pucciniomycotina</taxon>
        <taxon>Pucciniomycetes</taxon>
        <taxon>Pucciniales</taxon>
        <taxon>Pucciniaceae</taxon>
        <taxon>Puccinia</taxon>
    </lineage>
</organism>
<comment type="caution">
    <text evidence="2">The sequence shown here is derived from an EMBL/GenBank/DDBJ whole genome shotgun (WGS) entry which is preliminary data.</text>
</comment>
<evidence type="ECO:0000313" key="6">
    <source>
        <dbReference type="Proteomes" id="UP000235392"/>
    </source>
</evidence>
<name>A0A2N5T128_9BASI</name>
<dbReference type="PANTHER" id="PTHR46557:SF1">
    <property type="entry name" value="SERINE_THREONINE-PROTEIN PHOSPHATASE 1 REGULATORY SUBUNIT 10"/>
    <property type="match status" value="1"/>
</dbReference>
<feature type="compositionally biased region" description="Low complexity" evidence="1">
    <location>
        <begin position="988"/>
        <end position="1000"/>
    </location>
</feature>
<feature type="region of interest" description="Disordered" evidence="1">
    <location>
        <begin position="750"/>
        <end position="811"/>
    </location>
</feature>
<keyword evidence="5" id="KW-1185">Reference proteome</keyword>
<dbReference type="EMBL" id="PGCI01000084">
    <property type="protein sequence ID" value="PLW41919.1"/>
    <property type="molecule type" value="Genomic_DNA"/>
</dbReference>
<dbReference type="EMBL" id="PGCJ01000818">
    <property type="protein sequence ID" value="PLW19158.1"/>
    <property type="molecule type" value="Genomic_DNA"/>
</dbReference>